<name>A0ABQ7SXA9_PHRPL</name>
<dbReference type="EMBL" id="JAIPUX010003289">
    <property type="protein sequence ID" value="KAH0621917.1"/>
    <property type="molecule type" value="Genomic_DNA"/>
</dbReference>
<dbReference type="Gene3D" id="3.80.10.10">
    <property type="entry name" value="Ribonuclease Inhibitor"/>
    <property type="match status" value="1"/>
</dbReference>
<dbReference type="SMART" id="SM00364">
    <property type="entry name" value="LRR_BAC"/>
    <property type="match status" value="5"/>
</dbReference>
<dbReference type="Pfam" id="PF00560">
    <property type="entry name" value="LRR_1"/>
    <property type="match status" value="1"/>
</dbReference>
<organism evidence="4 5">
    <name type="scientific">Phrynosoma platyrhinos</name>
    <name type="common">Desert horned lizard</name>
    <dbReference type="NCBI Taxonomy" id="52577"/>
    <lineage>
        <taxon>Eukaryota</taxon>
        <taxon>Metazoa</taxon>
        <taxon>Chordata</taxon>
        <taxon>Craniata</taxon>
        <taxon>Vertebrata</taxon>
        <taxon>Euteleostomi</taxon>
        <taxon>Lepidosauria</taxon>
        <taxon>Squamata</taxon>
        <taxon>Bifurcata</taxon>
        <taxon>Unidentata</taxon>
        <taxon>Episquamata</taxon>
        <taxon>Toxicofera</taxon>
        <taxon>Iguania</taxon>
        <taxon>Phrynosomatidae</taxon>
        <taxon>Phrynosomatinae</taxon>
        <taxon>Phrynosoma</taxon>
    </lineage>
</organism>
<evidence type="ECO:0008006" key="6">
    <source>
        <dbReference type="Google" id="ProtNLM"/>
    </source>
</evidence>
<comment type="caution">
    <text evidence="4">The sequence shown here is derived from an EMBL/GenBank/DDBJ whole genome shotgun (WGS) entry which is preliminary data.</text>
</comment>
<evidence type="ECO:0000256" key="2">
    <source>
        <dbReference type="ARBA" id="ARBA00022737"/>
    </source>
</evidence>
<accession>A0ABQ7SXA9</accession>
<dbReference type="PANTHER" id="PTHR48051">
    <property type="match status" value="1"/>
</dbReference>
<dbReference type="Pfam" id="PF13855">
    <property type="entry name" value="LRR_8"/>
    <property type="match status" value="1"/>
</dbReference>
<gene>
    <name evidence="4" type="ORF">JD844_023663</name>
</gene>
<protein>
    <recommendedName>
        <fullName evidence="6">Leucine-rich repeat-containing protein 63</fullName>
    </recommendedName>
</protein>
<evidence type="ECO:0000313" key="4">
    <source>
        <dbReference type="EMBL" id="KAH0621917.1"/>
    </source>
</evidence>
<reference evidence="4 5" key="1">
    <citation type="journal article" date="2022" name="Gigascience">
        <title>A chromosome-level genome assembly and annotation of the desert horned lizard, Phrynosoma platyrhinos, provides insight into chromosomal rearrangements among reptiles.</title>
        <authorList>
            <person name="Koochekian N."/>
            <person name="Ascanio A."/>
            <person name="Farleigh K."/>
            <person name="Card D.C."/>
            <person name="Schield D.R."/>
            <person name="Castoe T.A."/>
            <person name="Jezkova T."/>
        </authorList>
    </citation>
    <scope>NUCLEOTIDE SEQUENCE [LARGE SCALE GENOMIC DNA]</scope>
    <source>
        <strain evidence="4">NK-2021</strain>
    </source>
</reference>
<evidence type="ECO:0000256" key="1">
    <source>
        <dbReference type="ARBA" id="ARBA00022614"/>
    </source>
</evidence>
<dbReference type="PANTHER" id="PTHR48051:SF1">
    <property type="entry name" value="RAS SUPPRESSOR PROTEIN 1"/>
    <property type="match status" value="1"/>
</dbReference>
<proteinExistence type="predicted"/>
<sequence length="490" mass="55714">MPSTFLRWPCSRNAEQKSPLLSLEVDVEWADAIEEDKDRTLAIEEDKESRKTLETDDTQPAAPDKSQPIYLCLPDYDFGIQIPKRNFVIPVQSSGPPSFPMQKRRIPIRLKIPALRELPWHLDSDFIVKGMAAVVSLRFQSLPVKIRKPILSRCNYEVLTSQLIAEERRGPTEVSTIILSYGDLPTIEHRKPERQMLIEKMLEQKSSLHEAEESFPAHVTCLADTEYDLDFAASFVSGVAFKPQSRVQDEASQLKTKAETAVSLCLMHRRTGLSLKAYFLSQLPDLSPLADFLLYLNLSFNCLCSFPTEVFYLKHLEVLKLRNNPIKFIPEEISQMKSLKYLVMSFNLLTTLPPGLFTLPNLEGLDVSYNELETIPNDIGNLSTLTYLNVEGNFLYVLPCGIVKLDLSRLKVENNFLHPYFWNEICCFEPQRLSDMAAHSSGFVIAAQDHCMEKAFISFVCIRIHTALDFLTFLLLAHQPAIGTLLLQLP</sequence>
<dbReference type="InterPro" id="IPR003591">
    <property type="entry name" value="Leu-rich_rpt_typical-subtyp"/>
</dbReference>
<evidence type="ECO:0000313" key="5">
    <source>
        <dbReference type="Proteomes" id="UP000826234"/>
    </source>
</evidence>
<dbReference type="InterPro" id="IPR032675">
    <property type="entry name" value="LRR_dom_sf"/>
</dbReference>
<dbReference type="InterPro" id="IPR050216">
    <property type="entry name" value="LRR_domain-containing"/>
</dbReference>
<keyword evidence="1" id="KW-0433">Leucine-rich repeat</keyword>
<keyword evidence="5" id="KW-1185">Reference proteome</keyword>
<dbReference type="SUPFAM" id="SSF52058">
    <property type="entry name" value="L domain-like"/>
    <property type="match status" value="1"/>
</dbReference>
<feature type="region of interest" description="Disordered" evidence="3">
    <location>
        <begin position="41"/>
        <end position="67"/>
    </location>
</feature>
<evidence type="ECO:0000256" key="3">
    <source>
        <dbReference type="SAM" id="MobiDB-lite"/>
    </source>
</evidence>
<dbReference type="Proteomes" id="UP000826234">
    <property type="component" value="Unassembled WGS sequence"/>
</dbReference>
<feature type="compositionally biased region" description="Basic and acidic residues" evidence="3">
    <location>
        <begin position="41"/>
        <end position="54"/>
    </location>
</feature>
<keyword evidence="2" id="KW-0677">Repeat</keyword>
<dbReference type="InterPro" id="IPR001611">
    <property type="entry name" value="Leu-rich_rpt"/>
</dbReference>
<dbReference type="SMART" id="SM00369">
    <property type="entry name" value="LRR_TYP"/>
    <property type="match status" value="3"/>
</dbReference>
<dbReference type="PROSITE" id="PS51450">
    <property type="entry name" value="LRR"/>
    <property type="match status" value="2"/>
</dbReference>